<protein>
    <submittedName>
        <fullName evidence="2">Alpha/beta hydrolase</fullName>
    </submittedName>
</protein>
<evidence type="ECO:0000259" key="1">
    <source>
        <dbReference type="Pfam" id="PF12697"/>
    </source>
</evidence>
<gene>
    <name evidence="2" type="ORF">BIV24_06460</name>
</gene>
<keyword evidence="2" id="KW-0378">Hydrolase</keyword>
<dbReference type="InterPro" id="IPR029058">
    <property type="entry name" value="AB_hydrolase_fold"/>
</dbReference>
<dbReference type="PANTHER" id="PTHR43798">
    <property type="entry name" value="MONOACYLGLYCEROL LIPASE"/>
    <property type="match status" value="1"/>
</dbReference>
<proteinExistence type="predicted"/>
<dbReference type="Gene3D" id="3.40.50.1820">
    <property type="entry name" value="alpha/beta hydrolase"/>
    <property type="match status" value="1"/>
</dbReference>
<name>A0A1S2PW62_9ACTN</name>
<reference evidence="2 3" key="1">
    <citation type="submission" date="2016-10" db="EMBL/GenBank/DDBJ databases">
        <title>Genome sequence of Streptomyces sp. MUSC 93.</title>
        <authorList>
            <person name="Lee L.-H."/>
            <person name="Ser H.-L."/>
            <person name="Law J.W.-F."/>
        </authorList>
    </citation>
    <scope>NUCLEOTIDE SEQUENCE [LARGE SCALE GENOMIC DNA]</scope>
    <source>
        <strain evidence="2 3">MUSC 93</strain>
    </source>
</reference>
<keyword evidence="3" id="KW-1185">Reference proteome</keyword>
<comment type="caution">
    <text evidence="2">The sequence shown here is derived from an EMBL/GenBank/DDBJ whole genome shotgun (WGS) entry which is preliminary data.</text>
</comment>
<dbReference type="GO" id="GO:0016787">
    <property type="term" value="F:hydrolase activity"/>
    <property type="evidence" value="ECO:0007669"/>
    <property type="project" value="UniProtKB-KW"/>
</dbReference>
<dbReference type="Proteomes" id="UP000179935">
    <property type="component" value="Unassembled WGS sequence"/>
</dbReference>
<dbReference type="STRING" id="1428652.BIV24_06460"/>
<dbReference type="OrthoDB" id="5513277at2"/>
<dbReference type="PRINTS" id="PR00111">
    <property type="entry name" value="ABHYDROLASE"/>
</dbReference>
<dbReference type="AlphaFoldDB" id="A0A1S2PW62"/>
<dbReference type="GO" id="GO:0016020">
    <property type="term" value="C:membrane"/>
    <property type="evidence" value="ECO:0007669"/>
    <property type="project" value="TreeGrafter"/>
</dbReference>
<evidence type="ECO:0000313" key="3">
    <source>
        <dbReference type="Proteomes" id="UP000179935"/>
    </source>
</evidence>
<dbReference type="InterPro" id="IPR000073">
    <property type="entry name" value="AB_hydrolase_1"/>
</dbReference>
<accession>A0A1S2PW62</accession>
<organism evidence="2 3">
    <name type="scientific">Streptomyces colonosanans</name>
    <dbReference type="NCBI Taxonomy" id="1428652"/>
    <lineage>
        <taxon>Bacteria</taxon>
        <taxon>Bacillati</taxon>
        <taxon>Actinomycetota</taxon>
        <taxon>Actinomycetes</taxon>
        <taxon>Kitasatosporales</taxon>
        <taxon>Streptomycetaceae</taxon>
        <taxon>Streptomyces</taxon>
    </lineage>
</organism>
<dbReference type="PANTHER" id="PTHR43798:SF33">
    <property type="entry name" value="HYDROLASE, PUTATIVE (AFU_ORTHOLOGUE AFUA_2G14860)-RELATED"/>
    <property type="match status" value="1"/>
</dbReference>
<dbReference type="SUPFAM" id="SSF53474">
    <property type="entry name" value="alpha/beta-Hydrolases"/>
    <property type="match status" value="1"/>
</dbReference>
<dbReference type="InterPro" id="IPR050266">
    <property type="entry name" value="AB_hydrolase_sf"/>
</dbReference>
<dbReference type="Pfam" id="PF12697">
    <property type="entry name" value="Abhydrolase_6"/>
    <property type="match status" value="1"/>
</dbReference>
<sequence>MEPYVYEAHHQADFHAAYDKVLAKWPADTEPNAVPTPFGTTCVNSCGPSDGPPLVLIPGGRTSSVSWYANAAVLSRAHRVHAIDLPGEPGRSVADPRRSLRTVADLTSWLDAVLDGLGIDSTALAGYSYGGWIALHYALRAPARITRLALLDPTQCFTGFRAGYLLHALPMLLRPTARRIRAFLEWETGGAALDVEWLRLQEATAGFPMVRPVTGPRPSTAALRSLHMPVLLLVAASSKAHDSRQVVAHAAELLPLMETAVLPDVSHHALPHTNPVATNRRLSEFLSG</sequence>
<feature type="domain" description="AB hydrolase-1" evidence="1">
    <location>
        <begin position="54"/>
        <end position="279"/>
    </location>
</feature>
<dbReference type="RefSeq" id="WP_071365187.1">
    <property type="nucleotide sequence ID" value="NZ_MLYP01000014.1"/>
</dbReference>
<evidence type="ECO:0000313" key="2">
    <source>
        <dbReference type="EMBL" id="OIJ98013.1"/>
    </source>
</evidence>
<dbReference type="EMBL" id="MLYP01000014">
    <property type="protein sequence ID" value="OIJ98013.1"/>
    <property type="molecule type" value="Genomic_DNA"/>
</dbReference>